<proteinExistence type="predicted"/>
<dbReference type="RefSeq" id="WP_089525424.1">
    <property type="nucleotide sequence ID" value="NZ_NMUQ01000002.1"/>
</dbReference>
<gene>
    <name evidence="1" type="ORF">CGZ75_16940</name>
</gene>
<organism evidence="1 2">
    <name type="scientific">Paenibacillus herberti</name>
    <dbReference type="NCBI Taxonomy" id="1619309"/>
    <lineage>
        <taxon>Bacteria</taxon>
        <taxon>Bacillati</taxon>
        <taxon>Bacillota</taxon>
        <taxon>Bacilli</taxon>
        <taxon>Bacillales</taxon>
        <taxon>Paenibacillaceae</taxon>
        <taxon>Paenibacillus</taxon>
    </lineage>
</organism>
<name>A0A229NXP8_9BACL</name>
<dbReference type="OrthoDB" id="2971377at2"/>
<dbReference type="AlphaFoldDB" id="A0A229NXP8"/>
<reference evidence="1 2" key="1">
    <citation type="submission" date="2017-07" db="EMBL/GenBank/DDBJ databases">
        <title>Paenibacillus herberti R33 genome sequencing and assembly.</title>
        <authorList>
            <person name="Su W."/>
        </authorList>
    </citation>
    <scope>NUCLEOTIDE SEQUENCE [LARGE SCALE GENOMIC DNA]</scope>
    <source>
        <strain evidence="1 2">R33</strain>
    </source>
</reference>
<dbReference type="EMBL" id="NMUQ01000002">
    <property type="protein sequence ID" value="OXM14607.1"/>
    <property type="molecule type" value="Genomic_DNA"/>
</dbReference>
<keyword evidence="2" id="KW-1185">Reference proteome</keyword>
<protein>
    <submittedName>
        <fullName evidence="1">Uncharacterized protein</fullName>
    </submittedName>
</protein>
<evidence type="ECO:0000313" key="1">
    <source>
        <dbReference type="EMBL" id="OXM14607.1"/>
    </source>
</evidence>
<sequence>MSKVDELKLDQTRLANAWRETLPTVLNATDRCEVFEDEGDDHSLRVTIHGAGHQMYSYDFKVTYVDSREVQIELIDVDQDKKSIDERKELVQQQVSDYIRHLHECAQALHRLTKV</sequence>
<accession>A0A229NXP8</accession>
<comment type="caution">
    <text evidence="1">The sequence shown here is derived from an EMBL/GenBank/DDBJ whole genome shotgun (WGS) entry which is preliminary data.</text>
</comment>
<dbReference type="Proteomes" id="UP000215145">
    <property type="component" value="Unassembled WGS sequence"/>
</dbReference>
<evidence type="ECO:0000313" key="2">
    <source>
        <dbReference type="Proteomes" id="UP000215145"/>
    </source>
</evidence>